<dbReference type="PROSITE" id="PS00909">
    <property type="entry name" value="MR_MLE_2"/>
    <property type="match status" value="1"/>
</dbReference>
<dbReference type="GO" id="GO:0000287">
    <property type="term" value="F:magnesium ion binding"/>
    <property type="evidence" value="ECO:0007669"/>
    <property type="project" value="UniProtKB-UniRule"/>
</dbReference>
<feature type="region of interest" description="Disordered" evidence="5">
    <location>
        <begin position="319"/>
        <end position="348"/>
    </location>
</feature>
<feature type="binding site" evidence="4">
    <location>
        <position position="180"/>
    </location>
    <ligand>
        <name>Mg(2+)</name>
        <dbReference type="ChEBI" id="CHEBI:18420"/>
    </ligand>
</feature>
<dbReference type="InterPro" id="IPR036849">
    <property type="entry name" value="Enolase-like_C_sf"/>
</dbReference>
<keyword evidence="3 4" id="KW-0456">Lyase</keyword>
<dbReference type="InterPro" id="IPR018110">
    <property type="entry name" value="Mandel_Rmase/mucon_lact_enz_CS"/>
</dbReference>
<dbReference type="Gene3D" id="3.20.20.120">
    <property type="entry name" value="Enolase-like C-terminal domain"/>
    <property type="match status" value="1"/>
</dbReference>
<feature type="binding site" evidence="4">
    <location>
        <position position="230"/>
    </location>
    <ligand>
        <name>Mg(2+)</name>
        <dbReference type="ChEBI" id="CHEBI:18420"/>
    </ligand>
</feature>
<dbReference type="RefSeq" id="WP_053968153.1">
    <property type="nucleotide sequence ID" value="NZ_LIUF01000003.1"/>
</dbReference>
<sequence>MNVDPFSLPLSGPLVTARETISQRSGFVVRYDHRGETGVGEATPLPGWTESLDDCQRGLDDATTVAADGGHTDVLLSLDAASVPAARHGFATALLDADAKADSVPLYQWFDSDRHCNRVPVNATVGDGPPDETAAAVERAVAAGYDCCKLKVGKRTVDEDIERVRTVRERVDEDVTVRADANGAWSHEEAADAIDRLAPLDVSYVEQPLPADDLTGHAELRGNGVGIALDESLVGRRVDSVLDADAADVLILKPMVLGGPGNAHTLALRAREQGVEPVVTTTIDAVVARLAALHVAAAIPDVAACGLATGDRLAADLAPDPTTVTDGSMSVPQSAGLGIDPTEVETDA</sequence>
<dbReference type="GO" id="GO:0016853">
    <property type="term" value="F:isomerase activity"/>
    <property type="evidence" value="ECO:0007669"/>
    <property type="project" value="UniProtKB-KW"/>
</dbReference>
<dbReference type="PANTHER" id="PTHR48073:SF2">
    <property type="entry name" value="O-SUCCINYLBENZOATE SYNTHASE"/>
    <property type="match status" value="1"/>
</dbReference>
<dbReference type="InterPro" id="IPR010196">
    <property type="entry name" value="OSB_synthase_MenC1"/>
</dbReference>
<feature type="binding site" evidence="4">
    <location>
        <position position="206"/>
    </location>
    <ligand>
        <name>Mg(2+)</name>
        <dbReference type="ChEBI" id="CHEBI:18420"/>
    </ligand>
</feature>
<dbReference type="EMBL" id="LIUF01000003">
    <property type="protein sequence ID" value="KOX93013.1"/>
    <property type="molecule type" value="Genomic_DNA"/>
</dbReference>
<reference evidence="7 8" key="1">
    <citation type="submission" date="2015-08" db="EMBL/GenBank/DDBJ databases">
        <title>Genomes of Isolates from Cabo Rojo, PR.</title>
        <authorList>
            <person name="Sanchez-Nieves R.L."/>
            <person name="Montalvo-Rodriguez R."/>
        </authorList>
    </citation>
    <scope>NUCLEOTIDE SEQUENCE [LARGE SCALE GENOMIC DNA]</scope>
    <source>
        <strain evidence="7 8">SL3</strain>
    </source>
</reference>
<feature type="compositionally biased region" description="Polar residues" evidence="5">
    <location>
        <begin position="322"/>
        <end position="333"/>
    </location>
</feature>
<dbReference type="HAMAP" id="MF_00470">
    <property type="entry name" value="MenC_1"/>
    <property type="match status" value="1"/>
</dbReference>
<evidence type="ECO:0000313" key="7">
    <source>
        <dbReference type="EMBL" id="KOX93013.1"/>
    </source>
</evidence>
<name>A0A0N0BNV1_9EURY</name>
<comment type="similarity">
    <text evidence="4">Belongs to the mandelate racemase/muconate lactonizing enzyme family. MenC type 1 subfamily.</text>
</comment>
<comment type="cofactor">
    <cofactor evidence="4">
        <name>a divalent metal cation</name>
        <dbReference type="ChEBI" id="CHEBI:60240"/>
    </cofactor>
</comment>
<dbReference type="Gene3D" id="3.30.390.10">
    <property type="entry name" value="Enolase-like, N-terminal domain"/>
    <property type="match status" value="1"/>
</dbReference>
<dbReference type="GO" id="GO:0043748">
    <property type="term" value="F:O-succinylbenzoate synthase activity"/>
    <property type="evidence" value="ECO:0007669"/>
    <property type="project" value="UniProtKB-EC"/>
</dbReference>
<comment type="caution">
    <text evidence="7">The sequence shown here is derived from an EMBL/GenBank/DDBJ whole genome shotgun (WGS) entry which is preliminary data.</text>
</comment>
<dbReference type="OrthoDB" id="214520at2157"/>
<dbReference type="GO" id="GO:0009234">
    <property type="term" value="P:menaquinone biosynthetic process"/>
    <property type="evidence" value="ECO:0007669"/>
    <property type="project" value="UniProtKB-UniRule"/>
</dbReference>
<dbReference type="SUPFAM" id="SSF54826">
    <property type="entry name" value="Enolase N-terminal domain-like"/>
    <property type="match status" value="1"/>
</dbReference>
<dbReference type="SFLD" id="SFLDF00009">
    <property type="entry name" value="o-succinylbenzoate_synthase"/>
    <property type="match status" value="1"/>
</dbReference>
<dbReference type="UniPathway" id="UPA01057">
    <property type="reaction ID" value="UER00165"/>
</dbReference>
<dbReference type="PANTHER" id="PTHR48073">
    <property type="entry name" value="O-SUCCINYLBENZOATE SYNTHASE-RELATED"/>
    <property type="match status" value="1"/>
</dbReference>
<dbReference type="Pfam" id="PF21508">
    <property type="entry name" value="MenC_N"/>
    <property type="match status" value="1"/>
</dbReference>
<dbReference type="UniPathway" id="UPA00079"/>
<evidence type="ECO:0000256" key="5">
    <source>
        <dbReference type="SAM" id="MobiDB-lite"/>
    </source>
</evidence>
<keyword evidence="1 4" id="KW-0479">Metal-binding</keyword>
<comment type="pathway">
    <text evidence="4">Quinol/quinone metabolism; 1,4-dihydroxy-2-naphthoate biosynthesis; 1,4-dihydroxy-2-naphthoate from chorismate: step 4/7.</text>
</comment>
<evidence type="ECO:0000259" key="6">
    <source>
        <dbReference type="SMART" id="SM00922"/>
    </source>
</evidence>
<dbReference type="SMART" id="SM00922">
    <property type="entry name" value="MR_MLE"/>
    <property type="match status" value="1"/>
</dbReference>
<dbReference type="InterPro" id="IPR029065">
    <property type="entry name" value="Enolase_C-like"/>
</dbReference>
<keyword evidence="7" id="KW-0413">Isomerase</keyword>
<dbReference type="PATRIC" id="fig|1705562.3.peg.429"/>
<comment type="pathway">
    <text evidence="4">Quinol/quinone metabolism; menaquinone biosynthesis.</text>
</comment>
<dbReference type="CDD" id="cd03320">
    <property type="entry name" value="OSBS"/>
    <property type="match status" value="1"/>
</dbReference>
<dbReference type="EC" id="4.2.1.113" evidence="4"/>
<accession>A0A0N0BNV1</accession>
<evidence type="ECO:0000313" key="8">
    <source>
        <dbReference type="Proteomes" id="UP000037729"/>
    </source>
</evidence>
<proteinExistence type="inferred from homology"/>
<dbReference type="InterPro" id="IPR029017">
    <property type="entry name" value="Enolase-like_N"/>
</dbReference>
<dbReference type="InterPro" id="IPR041338">
    <property type="entry name" value="OSBS_N"/>
</dbReference>
<feature type="active site" description="Proton donor" evidence="4">
    <location>
        <position position="151"/>
    </location>
</feature>
<comment type="function">
    <text evidence="4">Converts 2-succinyl-6-hydroxy-2,4-cyclohexadiene-1-carboxylate (SHCHC) to 2-succinylbenzoate (OSB).</text>
</comment>
<evidence type="ECO:0000256" key="2">
    <source>
        <dbReference type="ARBA" id="ARBA00022842"/>
    </source>
</evidence>
<protein>
    <recommendedName>
        <fullName evidence="4">o-succinylbenzoate synthase</fullName>
        <shortName evidence="4">OSB synthase</shortName>
        <shortName evidence="4">OSBS</shortName>
        <ecNumber evidence="4">4.2.1.113</ecNumber>
    </recommendedName>
    <alternativeName>
        <fullName evidence="4">4-(2'-carboxyphenyl)-4-oxybutyric acid synthase</fullName>
    </alternativeName>
    <alternativeName>
        <fullName evidence="4">o-succinylbenzoic acid synthase</fullName>
    </alternativeName>
</protein>
<dbReference type="SFLD" id="SFLDG00180">
    <property type="entry name" value="muconate_cycloisomerase"/>
    <property type="match status" value="1"/>
</dbReference>
<keyword evidence="2 4" id="KW-0460">Magnesium</keyword>
<evidence type="ECO:0000256" key="1">
    <source>
        <dbReference type="ARBA" id="ARBA00022723"/>
    </source>
</evidence>
<dbReference type="Pfam" id="PF13378">
    <property type="entry name" value="MR_MLE_C"/>
    <property type="match status" value="1"/>
</dbReference>
<dbReference type="SUPFAM" id="SSF51604">
    <property type="entry name" value="Enolase C-terminal domain-like"/>
    <property type="match status" value="1"/>
</dbReference>
<dbReference type="AlphaFoldDB" id="A0A0N0BNV1"/>
<dbReference type="SFLD" id="SFLDS00001">
    <property type="entry name" value="Enolase"/>
    <property type="match status" value="1"/>
</dbReference>
<gene>
    <name evidence="4" type="primary">menC</name>
    <name evidence="7" type="ORF">AMS69_11220</name>
</gene>
<comment type="catalytic activity">
    <reaction evidence="4">
        <text>(1R,6R)-6-hydroxy-2-succinyl-cyclohexa-2,4-diene-1-carboxylate = 2-succinylbenzoate + H2O</text>
        <dbReference type="Rhea" id="RHEA:10196"/>
        <dbReference type="ChEBI" id="CHEBI:15377"/>
        <dbReference type="ChEBI" id="CHEBI:18325"/>
        <dbReference type="ChEBI" id="CHEBI:58689"/>
        <dbReference type="EC" id="4.2.1.113"/>
    </reaction>
</comment>
<evidence type="ECO:0000256" key="4">
    <source>
        <dbReference type="HAMAP-Rule" id="MF_00470"/>
    </source>
</evidence>
<feature type="active site" description="Proton acceptor" evidence="4">
    <location>
        <position position="253"/>
    </location>
</feature>
<dbReference type="Proteomes" id="UP000037729">
    <property type="component" value="Unassembled WGS sequence"/>
</dbReference>
<evidence type="ECO:0000256" key="3">
    <source>
        <dbReference type="ARBA" id="ARBA00023239"/>
    </source>
</evidence>
<dbReference type="GO" id="GO:0009063">
    <property type="term" value="P:amino acid catabolic process"/>
    <property type="evidence" value="ECO:0007669"/>
    <property type="project" value="InterPro"/>
</dbReference>
<keyword evidence="8" id="KW-1185">Reference proteome</keyword>
<keyword evidence="4" id="KW-0474">Menaquinone biosynthesis</keyword>
<feature type="domain" description="Mandelate racemase/muconate lactonizing enzyme C-terminal" evidence="6">
    <location>
        <begin position="130"/>
        <end position="227"/>
    </location>
</feature>
<dbReference type="STRING" id="1705562.AMS69_11220"/>
<dbReference type="InterPro" id="IPR013342">
    <property type="entry name" value="Mandelate_racemase_C"/>
</dbReference>
<organism evidence="7 8">
    <name type="scientific">Haloarcula rubripromontorii</name>
    <dbReference type="NCBI Taxonomy" id="1705562"/>
    <lineage>
        <taxon>Archaea</taxon>
        <taxon>Methanobacteriati</taxon>
        <taxon>Methanobacteriota</taxon>
        <taxon>Stenosarchaea group</taxon>
        <taxon>Halobacteria</taxon>
        <taxon>Halobacteriales</taxon>
        <taxon>Haloarculaceae</taxon>
        <taxon>Haloarcula</taxon>
    </lineage>
</organism>